<dbReference type="Pfam" id="PF24883">
    <property type="entry name" value="NPHP3_N"/>
    <property type="match status" value="1"/>
</dbReference>
<reference evidence="3 4" key="1">
    <citation type="submission" date="2014-04" db="EMBL/GenBank/DDBJ databases">
        <authorList>
            <consortium name="DOE Joint Genome Institute"/>
            <person name="Kuo A."/>
            <person name="Martino E."/>
            <person name="Perotto S."/>
            <person name="Kohler A."/>
            <person name="Nagy L.G."/>
            <person name="Floudas D."/>
            <person name="Copeland A."/>
            <person name="Barry K.W."/>
            <person name="Cichocki N."/>
            <person name="Veneault-Fourrey C."/>
            <person name="LaButti K."/>
            <person name="Lindquist E.A."/>
            <person name="Lipzen A."/>
            <person name="Lundell T."/>
            <person name="Morin E."/>
            <person name="Murat C."/>
            <person name="Sun H."/>
            <person name="Tunlid A."/>
            <person name="Henrissat B."/>
            <person name="Grigoriev I.V."/>
            <person name="Hibbett D.S."/>
            <person name="Martin F."/>
            <person name="Nordberg H.P."/>
            <person name="Cantor M.N."/>
            <person name="Hua S.X."/>
        </authorList>
    </citation>
    <scope>NUCLEOTIDE SEQUENCE [LARGE SCALE GENOMIC DNA]</scope>
    <source>
        <strain evidence="3 4">Zn</strain>
    </source>
</reference>
<keyword evidence="1" id="KW-0677">Repeat</keyword>
<evidence type="ECO:0000313" key="4">
    <source>
        <dbReference type="Proteomes" id="UP000054321"/>
    </source>
</evidence>
<proteinExistence type="predicted"/>
<evidence type="ECO:0000256" key="1">
    <source>
        <dbReference type="ARBA" id="ARBA00022737"/>
    </source>
</evidence>
<dbReference type="PANTHER" id="PTHR10039:SF5">
    <property type="entry name" value="NACHT DOMAIN-CONTAINING PROTEIN"/>
    <property type="match status" value="1"/>
</dbReference>
<dbReference type="InterPro" id="IPR056884">
    <property type="entry name" value="NPHP3-like_N"/>
</dbReference>
<dbReference type="InParanoid" id="A0A0C3CE38"/>
<keyword evidence="4" id="KW-1185">Reference proteome</keyword>
<name>A0A0C3CE38_OIDMZ</name>
<dbReference type="Proteomes" id="UP000054321">
    <property type="component" value="Unassembled WGS sequence"/>
</dbReference>
<gene>
    <name evidence="3" type="ORF">OIDMADRAFT_44064</name>
</gene>
<dbReference type="PANTHER" id="PTHR10039">
    <property type="entry name" value="AMELOGENIN"/>
    <property type="match status" value="1"/>
</dbReference>
<evidence type="ECO:0000313" key="3">
    <source>
        <dbReference type="EMBL" id="KIM97158.1"/>
    </source>
</evidence>
<dbReference type="EMBL" id="KN832882">
    <property type="protein sequence ID" value="KIM97158.1"/>
    <property type="molecule type" value="Genomic_DNA"/>
</dbReference>
<dbReference type="HOGENOM" id="CLU_1277948_0_0_1"/>
<dbReference type="OrthoDB" id="20872at2759"/>
<feature type="domain" description="Nephrocystin 3-like N-terminal" evidence="2">
    <location>
        <begin position="16"/>
        <end position="63"/>
    </location>
</feature>
<protein>
    <recommendedName>
        <fullName evidence="2">Nephrocystin 3-like N-terminal domain-containing protein</fullName>
    </recommendedName>
</protein>
<dbReference type="STRING" id="913774.A0A0C3CE38"/>
<reference evidence="4" key="2">
    <citation type="submission" date="2015-01" db="EMBL/GenBank/DDBJ databases">
        <title>Evolutionary Origins and Diversification of the Mycorrhizal Mutualists.</title>
        <authorList>
            <consortium name="DOE Joint Genome Institute"/>
            <consortium name="Mycorrhizal Genomics Consortium"/>
            <person name="Kohler A."/>
            <person name="Kuo A."/>
            <person name="Nagy L.G."/>
            <person name="Floudas D."/>
            <person name="Copeland A."/>
            <person name="Barry K.W."/>
            <person name="Cichocki N."/>
            <person name="Veneault-Fourrey C."/>
            <person name="LaButti K."/>
            <person name="Lindquist E.A."/>
            <person name="Lipzen A."/>
            <person name="Lundell T."/>
            <person name="Morin E."/>
            <person name="Murat C."/>
            <person name="Riley R."/>
            <person name="Ohm R."/>
            <person name="Sun H."/>
            <person name="Tunlid A."/>
            <person name="Henrissat B."/>
            <person name="Grigoriev I.V."/>
            <person name="Hibbett D.S."/>
            <person name="Martin F."/>
        </authorList>
    </citation>
    <scope>NUCLEOTIDE SEQUENCE [LARGE SCALE GENOMIC DNA]</scope>
    <source>
        <strain evidence="4">Zn</strain>
    </source>
</reference>
<accession>A0A0C3CE38</accession>
<organism evidence="3 4">
    <name type="scientific">Oidiodendron maius (strain Zn)</name>
    <dbReference type="NCBI Taxonomy" id="913774"/>
    <lineage>
        <taxon>Eukaryota</taxon>
        <taxon>Fungi</taxon>
        <taxon>Dikarya</taxon>
        <taxon>Ascomycota</taxon>
        <taxon>Pezizomycotina</taxon>
        <taxon>Leotiomycetes</taxon>
        <taxon>Leotiomycetes incertae sedis</taxon>
        <taxon>Myxotrichaceae</taxon>
        <taxon>Oidiodendron</taxon>
    </lineage>
</organism>
<evidence type="ECO:0000259" key="2">
    <source>
        <dbReference type="Pfam" id="PF24883"/>
    </source>
</evidence>
<dbReference type="AlphaFoldDB" id="A0A0C3CE38"/>
<sequence length="216" mass="24686">MTVISFFFNARGDELEKSTIVCFIDALDECDEDEIRDMISFFQRVSEIAVSAGVRFQVLFSSRHYPHITFPKGLSFVLEGQEGHTQDIIGYIDSELKIGHSKLAEVIRHNLQEKAAGIFMWVVLVVEILNKEYDGGRILELQKRLRDIPADLHELFRDILTRDQQYGGELLLCIQCVLFAKQPLEPIQLYFAISASVELEVVSDPKIQLYNSSTSR</sequence>